<evidence type="ECO:0000256" key="3">
    <source>
        <dbReference type="ARBA" id="ARBA00023157"/>
    </source>
</evidence>
<keyword evidence="4 5" id="KW-0326">Glycosidase</keyword>
<feature type="region of interest" description="Disordered" evidence="7">
    <location>
        <begin position="395"/>
        <end position="564"/>
    </location>
</feature>
<protein>
    <recommendedName>
        <fullName evidence="8">GH18 domain-containing protein</fullName>
    </recommendedName>
</protein>
<dbReference type="SUPFAM" id="SSF51445">
    <property type="entry name" value="(Trans)glycosidases"/>
    <property type="match status" value="1"/>
</dbReference>
<dbReference type="OrthoDB" id="73875at2759"/>
<comment type="similarity">
    <text evidence="6">Belongs to the glycosyl hydrolase 18 family.</text>
</comment>
<dbReference type="InterPro" id="IPR017853">
    <property type="entry name" value="GH"/>
</dbReference>
<evidence type="ECO:0000256" key="5">
    <source>
        <dbReference type="RuleBase" id="RU000489"/>
    </source>
</evidence>
<sequence length="585" mass="64778">MATQLAADEMFYRVCYFTNWSQYRPGNAKYTAKNIDPGLCTHIVYSFAKINKETVSMEFTEWNDESTIKEVMALKKANPNLKILLGVGGWNHEKKDSPFSAISADTTSRMIFALNAISLLRKHKFDGLDLDWEYPAIRGGSPPEDKQRFTKLCRALRDNFDMNAEVSSKPRLILSSAVGASDRIVDKAYEVSEIAKYLDFVNLISYDFYGAWNNFTYHPTPMNGSELTVPKAVQLWLDRGMPAEKIVFGVSTFGHSWTLEDKSQTGFYSPAILKEGGGQPGPFTGAKGILAYYEICTTKWDKVIDTNIALAPYAYKGDQWVAYDDQTSIQLKVKDVIIKKNLKGFMVWTLDFDDFSGHFCGRGRYPIINAVKTALMIEELRRKFTITTTTTTQKTTTTTPKTTATKTTTTTTAPATTSPTTTTQKTITTTPSTTTTVPTTTTTIPRTTTPTTTKTTPSTPTTVPTTTTTTTSPDTTKQVVKEKTTTPKTTTTPEKTTTTSEKTTTTSEKTTTTSKITTAEKATTDAEKTKTTTTQTEKSTVETRQNRPTTPQRNPGTNGESSDAMTRTINIAMILFTMILAIVSM</sequence>
<keyword evidence="2 5" id="KW-0378">Hydrolase</keyword>
<keyword evidence="10" id="KW-1185">Reference proteome</keyword>
<evidence type="ECO:0000256" key="2">
    <source>
        <dbReference type="ARBA" id="ARBA00022801"/>
    </source>
</evidence>
<dbReference type="FunFam" id="3.10.50.10:FF:000004">
    <property type="entry name" value="Chitinase 5"/>
    <property type="match status" value="1"/>
</dbReference>
<name>A0A7M5V7Q3_9CNID</name>
<dbReference type="AlphaFoldDB" id="A0A7M5V7Q3"/>
<dbReference type="PROSITE" id="PS01095">
    <property type="entry name" value="GH18_1"/>
    <property type="match status" value="1"/>
</dbReference>
<feature type="compositionally biased region" description="Low complexity" evidence="7">
    <location>
        <begin position="395"/>
        <end position="478"/>
    </location>
</feature>
<dbReference type="InterPro" id="IPR001579">
    <property type="entry name" value="Glyco_hydro_18_chit_AS"/>
</dbReference>
<evidence type="ECO:0000256" key="7">
    <source>
        <dbReference type="SAM" id="MobiDB-lite"/>
    </source>
</evidence>
<dbReference type="InterPro" id="IPR011583">
    <property type="entry name" value="Chitinase_II/V-like_cat"/>
</dbReference>
<dbReference type="GO" id="GO:0004568">
    <property type="term" value="F:chitinase activity"/>
    <property type="evidence" value="ECO:0007669"/>
    <property type="project" value="TreeGrafter"/>
</dbReference>
<organism evidence="9 10">
    <name type="scientific">Clytia hemisphaerica</name>
    <dbReference type="NCBI Taxonomy" id="252671"/>
    <lineage>
        <taxon>Eukaryota</taxon>
        <taxon>Metazoa</taxon>
        <taxon>Cnidaria</taxon>
        <taxon>Hydrozoa</taxon>
        <taxon>Hydroidolina</taxon>
        <taxon>Leptothecata</taxon>
        <taxon>Obeliida</taxon>
        <taxon>Clytiidae</taxon>
        <taxon>Clytia</taxon>
    </lineage>
</organism>
<evidence type="ECO:0000313" key="9">
    <source>
        <dbReference type="EnsemblMetazoa" id="CLYHEMP007442.1"/>
    </source>
</evidence>
<feature type="compositionally biased region" description="Low complexity" evidence="7">
    <location>
        <begin position="486"/>
        <end position="521"/>
    </location>
</feature>
<feature type="compositionally biased region" description="Polar residues" evidence="7">
    <location>
        <begin position="546"/>
        <end position="564"/>
    </location>
</feature>
<dbReference type="InterPro" id="IPR029070">
    <property type="entry name" value="Chitinase_insertion_sf"/>
</dbReference>
<evidence type="ECO:0000256" key="1">
    <source>
        <dbReference type="ARBA" id="ARBA00022729"/>
    </source>
</evidence>
<proteinExistence type="inferred from homology"/>
<dbReference type="Gene3D" id="3.10.50.10">
    <property type="match status" value="1"/>
</dbReference>
<evidence type="ECO:0000259" key="8">
    <source>
        <dbReference type="PROSITE" id="PS51910"/>
    </source>
</evidence>
<dbReference type="EnsemblMetazoa" id="CLYHEMT007442.1">
    <property type="protein sequence ID" value="CLYHEMP007442.1"/>
    <property type="gene ID" value="CLYHEMG007442"/>
</dbReference>
<dbReference type="Pfam" id="PF00704">
    <property type="entry name" value="Glyco_hydro_18"/>
    <property type="match status" value="1"/>
</dbReference>
<dbReference type="PANTHER" id="PTHR11177:SF317">
    <property type="entry name" value="CHITINASE 12-RELATED"/>
    <property type="match status" value="1"/>
</dbReference>
<dbReference type="PROSITE" id="PS51910">
    <property type="entry name" value="GH18_2"/>
    <property type="match status" value="1"/>
</dbReference>
<reference evidence="9" key="1">
    <citation type="submission" date="2021-01" db="UniProtKB">
        <authorList>
            <consortium name="EnsemblMetazoa"/>
        </authorList>
    </citation>
    <scope>IDENTIFICATION</scope>
</reference>
<dbReference type="GO" id="GO:0005576">
    <property type="term" value="C:extracellular region"/>
    <property type="evidence" value="ECO:0007669"/>
    <property type="project" value="TreeGrafter"/>
</dbReference>
<accession>A0A7M5V7Q3</accession>
<dbReference type="CDD" id="cd02872">
    <property type="entry name" value="GH18_chitolectin_chitotriosidase"/>
    <property type="match status" value="1"/>
</dbReference>
<dbReference type="SUPFAM" id="SSF54556">
    <property type="entry name" value="Chitinase insertion domain"/>
    <property type="match status" value="1"/>
</dbReference>
<evidence type="ECO:0000256" key="4">
    <source>
        <dbReference type="ARBA" id="ARBA00023295"/>
    </source>
</evidence>
<dbReference type="SMART" id="SM00636">
    <property type="entry name" value="Glyco_18"/>
    <property type="match status" value="1"/>
</dbReference>
<dbReference type="Gene3D" id="3.20.20.80">
    <property type="entry name" value="Glycosidases"/>
    <property type="match status" value="1"/>
</dbReference>
<dbReference type="GO" id="GO:0006032">
    <property type="term" value="P:chitin catabolic process"/>
    <property type="evidence" value="ECO:0007669"/>
    <property type="project" value="TreeGrafter"/>
</dbReference>
<dbReference type="PANTHER" id="PTHR11177">
    <property type="entry name" value="CHITINASE"/>
    <property type="match status" value="1"/>
</dbReference>
<keyword evidence="1" id="KW-0732">Signal</keyword>
<evidence type="ECO:0000256" key="6">
    <source>
        <dbReference type="RuleBase" id="RU004453"/>
    </source>
</evidence>
<evidence type="ECO:0000313" key="10">
    <source>
        <dbReference type="Proteomes" id="UP000594262"/>
    </source>
</evidence>
<dbReference type="GO" id="GO:0008061">
    <property type="term" value="F:chitin binding"/>
    <property type="evidence" value="ECO:0007669"/>
    <property type="project" value="InterPro"/>
</dbReference>
<dbReference type="GO" id="GO:0005975">
    <property type="term" value="P:carbohydrate metabolic process"/>
    <property type="evidence" value="ECO:0007669"/>
    <property type="project" value="InterPro"/>
</dbReference>
<dbReference type="InterPro" id="IPR050314">
    <property type="entry name" value="Glycosyl_Hydrlase_18"/>
</dbReference>
<feature type="domain" description="GH18" evidence="8">
    <location>
        <begin position="11"/>
        <end position="378"/>
    </location>
</feature>
<keyword evidence="3" id="KW-1015">Disulfide bond</keyword>
<dbReference type="InterPro" id="IPR001223">
    <property type="entry name" value="Glyco_hydro18_cat"/>
</dbReference>
<dbReference type="Proteomes" id="UP000594262">
    <property type="component" value="Unplaced"/>
</dbReference>